<proteinExistence type="inferred from homology"/>
<gene>
    <name evidence="4" type="ORF">V8247_05100</name>
</gene>
<dbReference type="Proteomes" id="UP001375370">
    <property type="component" value="Chromosome"/>
</dbReference>
<feature type="domain" description="EamA" evidence="3">
    <location>
        <begin position="4"/>
        <end position="137"/>
    </location>
</feature>
<feature type="transmembrane region" description="Helical" evidence="2">
    <location>
        <begin position="6"/>
        <end position="23"/>
    </location>
</feature>
<keyword evidence="2" id="KW-1133">Transmembrane helix</keyword>
<keyword evidence="5" id="KW-1185">Reference proteome</keyword>
<dbReference type="InterPro" id="IPR000620">
    <property type="entry name" value="EamA_dom"/>
</dbReference>
<protein>
    <submittedName>
        <fullName evidence="4">EamA family transporter</fullName>
    </submittedName>
</protein>
<feature type="transmembrane region" description="Helical" evidence="2">
    <location>
        <begin position="280"/>
        <end position="301"/>
    </location>
</feature>
<feature type="transmembrane region" description="Helical" evidence="2">
    <location>
        <begin position="245"/>
        <end position="268"/>
    </location>
</feature>
<feature type="transmembrane region" description="Helical" evidence="2">
    <location>
        <begin position="149"/>
        <end position="166"/>
    </location>
</feature>
<keyword evidence="2" id="KW-0812">Transmembrane</keyword>
<dbReference type="InterPro" id="IPR037185">
    <property type="entry name" value="EmrE-like"/>
</dbReference>
<sequence>MSDWVLIAVLGTVTLGAVNVLDSHLIGRRLPSLRAFLLPASTFILLLTLVVMFLAPLPVGVSGGTLAAAIASGIIRAISIVLLLNIYRSEEVSWAVPVYHTYPVFVALMAVPFLGESLGLLQWLAIGVMVSGTLLIAIRRNAAGGIRWLGRPLLLLLAAALLNAVADVTGKYALGEISFWNMYWIGSLCLVVMFLGFSLRRSVLREVLALPRLGRLGALMVFNETLAMVGILLVFQAMALGPVSLVSAITGARPIFVFFLALAINRLLPGSLLRVDTGRRAVLLRLAATLLIGIGIALIYLA</sequence>
<comment type="similarity">
    <text evidence="1">Belongs to the EamA transporter family.</text>
</comment>
<feature type="transmembrane region" description="Helical" evidence="2">
    <location>
        <begin position="218"/>
        <end position="239"/>
    </location>
</feature>
<feature type="transmembrane region" description="Helical" evidence="2">
    <location>
        <begin position="66"/>
        <end position="87"/>
    </location>
</feature>
<feature type="transmembrane region" description="Helical" evidence="2">
    <location>
        <begin position="35"/>
        <end position="54"/>
    </location>
</feature>
<dbReference type="EMBL" id="CP146612">
    <property type="protein sequence ID" value="WWX24647.1"/>
    <property type="molecule type" value="Genomic_DNA"/>
</dbReference>
<evidence type="ECO:0000313" key="4">
    <source>
        <dbReference type="EMBL" id="WWX24647.1"/>
    </source>
</evidence>
<accession>A0ABZ2J4Y9</accession>
<reference evidence="4 5" key="1">
    <citation type="submission" date="2024-03" db="EMBL/GenBank/DDBJ databases">
        <title>A Dehalogenimonas Isolated from Estuarine Sediments Dihaloeliminates Chlorinated Alkanes.</title>
        <authorList>
            <person name="Yang Y."/>
            <person name="Wang H."/>
        </authorList>
    </citation>
    <scope>NUCLEOTIDE SEQUENCE [LARGE SCALE GENOMIC DNA]</scope>
    <source>
        <strain evidence="4 5">W</strain>
    </source>
</reference>
<keyword evidence="2" id="KW-0472">Membrane</keyword>
<feature type="transmembrane region" description="Helical" evidence="2">
    <location>
        <begin position="120"/>
        <end position="137"/>
    </location>
</feature>
<organism evidence="4 5">
    <name type="scientific">Candidatus Dehalogenimonas loeffleri</name>
    <dbReference type="NCBI Taxonomy" id="3127115"/>
    <lineage>
        <taxon>Bacteria</taxon>
        <taxon>Bacillati</taxon>
        <taxon>Chloroflexota</taxon>
        <taxon>Dehalococcoidia</taxon>
        <taxon>Dehalococcoidales</taxon>
        <taxon>Dehalococcoidaceae</taxon>
        <taxon>Dehalogenimonas</taxon>
    </lineage>
</organism>
<dbReference type="Gene3D" id="1.10.3730.20">
    <property type="match status" value="1"/>
</dbReference>
<evidence type="ECO:0000256" key="1">
    <source>
        <dbReference type="ARBA" id="ARBA00007362"/>
    </source>
</evidence>
<evidence type="ECO:0000259" key="3">
    <source>
        <dbReference type="Pfam" id="PF00892"/>
    </source>
</evidence>
<evidence type="ECO:0000313" key="5">
    <source>
        <dbReference type="Proteomes" id="UP001375370"/>
    </source>
</evidence>
<dbReference type="Pfam" id="PF00892">
    <property type="entry name" value="EamA"/>
    <property type="match status" value="1"/>
</dbReference>
<dbReference type="SUPFAM" id="SSF103481">
    <property type="entry name" value="Multidrug resistance efflux transporter EmrE"/>
    <property type="match status" value="1"/>
</dbReference>
<feature type="transmembrane region" description="Helical" evidence="2">
    <location>
        <begin position="178"/>
        <end position="197"/>
    </location>
</feature>
<evidence type="ECO:0000256" key="2">
    <source>
        <dbReference type="SAM" id="Phobius"/>
    </source>
</evidence>
<feature type="transmembrane region" description="Helical" evidence="2">
    <location>
        <begin position="94"/>
        <end position="114"/>
    </location>
</feature>
<name>A0ABZ2J4Y9_9CHLR</name>
<dbReference type="RefSeq" id="WP_338736760.1">
    <property type="nucleotide sequence ID" value="NZ_CP146612.1"/>
</dbReference>